<dbReference type="Gramene" id="TraesKAR2B01G0083090.1">
    <property type="protein sequence ID" value="cds.TraesKAR2B01G0083090.1"/>
    <property type="gene ID" value="TraesKAR2B01G0083090"/>
</dbReference>
<dbReference type="STRING" id="4565.A0A3B6C094"/>
<dbReference type="Gene3D" id="3.40.50.300">
    <property type="entry name" value="P-loop containing nucleotide triphosphate hydrolases"/>
    <property type="match status" value="1"/>
</dbReference>
<dbReference type="PaxDb" id="4565-Traes_2BS_762E4C62C.1"/>
<dbReference type="InterPro" id="IPR052215">
    <property type="entry name" value="Plant_ABCG"/>
</dbReference>
<dbReference type="InterPro" id="IPR017871">
    <property type="entry name" value="ABC_transporter-like_CS"/>
</dbReference>
<proteinExistence type="inferred from homology"/>
<evidence type="ECO:0000256" key="8">
    <source>
        <dbReference type="ARBA" id="ARBA00023136"/>
    </source>
</evidence>
<evidence type="ECO:0000259" key="11">
    <source>
        <dbReference type="PROSITE" id="PS50893"/>
    </source>
</evidence>
<keyword evidence="13" id="KW-1185">Reference proteome</keyword>
<keyword evidence="6" id="KW-0067">ATP-binding</keyword>
<keyword evidence="5" id="KW-0547">Nucleotide-binding</keyword>
<dbReference type="InterPro" id="IPR027417">
    <property type="entry name" value="P-loop_NTPase"/>
</dbReference>
<dbReference type="Pfam" id="PF00005">
    <property type="entry name" value="ABC_tran"/>
    <property type="match status" value="1"/>
</dbReference>
<dbReference type="OrthoDB" id="66620at2759"/>
<dbReference type="GO" id="GO:0016887">
    <property type="term" value="F:ATP hydrolysis activity"/>
    <property type="evidence" value="ECO:0007669"/>
    <property type="project" value="InterPro"/>
</dbReference>
<evidence type="ECO:0000256" key="5">
    <source>
        <dbReference type="ARBA" id="ARBA00022741"/>
    </source>
</evidence>
<dbReference type="SUPFAM" id="SSF52540">
    <property type="entry name" value="P-loop containing nucleoside triphosphate hydrolases"/>
    <property type="match status" value="1"/>
</dbReference>
<dbReference type="PROSITE" id="PS00211">
    <property type="entry name" value="ABC_TRANSPORTER_1"/>
    <property type="match status" value="1"/>
</dbReference>
<protein>
    <recommendedName>
        <fullName evidence="11">ABC transporter domain-containing protein</fullName>
    </recommendedName>
</protein>
<dbReference type="EnsemblPlants" id="TraesCS2B02G128700.1">
    <property type="protein sequence ID" value="TraesCS2B02G128700.1"/>
    <property type="gene ID" value="TraesCS2B02G128700"/>
</dbReference>
<accession>A0A3B6C094</accession>
<dbReference type="SMART" id="SM00382">
    <property type="entry name" value="AAA"/>
    <property type="match status" value="1"/>
</dbReference>
<keyword evidence="8 10" id="KW-0472">Membrane</keyword>
<sequence length="622" mass="68704">MAESPLPRWAPTPSPTRPLQSTTSSSTAMVSWRGRSAWPSSPIFFPRCLSNSEQWEASPADGEVDNVELGVAGVFLKWQDLSVTVINGRKGHAVVLDGLSGYARPGEVLALMGPSGCGKTTLLDALAGRLRPNMKGRGDILINGCRQKVASGTSSAYVTQENMLMATLTVAEAVHYSAQLQLPDSLTPAEKRSWADDVIRQMRLATVAGTRMGGRVCKGISGGQRKRASICIELLASPALIFLDEPTSGLDSVASYHVMSRIAAIARRNGTTVVAAIHQPSTEVFELFHGLCLLANGRAVYFGPTSKAIERFSEPLYFLCARTELPWGWSTLVLLFISHPMLTNFQTICDSLFGCSKNFLDTLATHSYWQFFDANGFPCPLRRNPSDHFLRMINIDFEARASMFMFTSTFMTMMAIGAFPSFVEDMKIFEKEQRSGHYGAIEFVIANTLSSTIYLGLISVLPAAIAYYLTGLRREIEHFFFFVVTLWTCTMLVEGLVMIVAAIVPDFLLGIITGSGVQGLLMLNAGFFRLPNDLPKPIWKYPTYYISYQKYTTQGLYKIEFLGLVFQDLGVAGGIDISGKYILKYNLQVELEDNHPLRTSLFNMANAREEFEEAQADEPAEQ</sequence>
<dbReference type="GO" id="GO:0005524">
    <property type="term" value="F:ATP binding"/>
    <property type="evidence" value="ECO:0007669"/>
    <property type="project" value="UniProtKB-KW"/>
</dbReference>
<dbReference type="PANTHER" id="PTHR48042:SF13">
    <property type="entry name" value="OS07G0288700 PROTEIN"/>
    <property type="match status" value="1"/>
</dbReference>
<dbReference type="InterPro" id="IPR003439">
    <property type="entry name" value="ABC_transporter-like_ATP-bd"/>
</dbReference>
<feature type="transmembrane region" description="Helical" evidence="10">
    <location>
        <begin position="443"/>
        <end position="467"/>
    </location>
</feature>
<keyword evidence="7 10" id="KW-1133">Transmembrane helix</keyword>
<feature type="transmembrane region" description="Helical" evidence="10">
    <location>
        <begin position="507"/>
        <end position="530"/>
    </location>
</feature>
<dbReference type="InterPro" id="IPR003593">
    <property type="entry name" value="AAA+_ATPase"/>
</dbReference>
<evidence type="ECO:0000256" key="1">
    <source>
        <dbReference type="ARBA" id="ARBA00004141"/>
    </source>
</evidence>
<dbReference type="GO" id="GO:0055085">
    <property type="term" value="P:transmembrane transport"/>
    <property type="evidence" value="ECO:0000318"/>
    <property type="project" value="GO_Central"/>
</dbReference>
<evidence type="ECO:0000256" key="2">
    <source>
        <dbReference type="ARBA" id="ARBA00005814"/>
    </source>
</evidence>
<feature type="transmembrane region" description="Helical" evidence="10">
    <location>
        <begin position="479"/>
        <end position="501"/>
    </location>
</feature>
<keyword evidence="4 10" id="KW-0812">Transmembrane</keyword>
<reference evidence="12" key="1">
    <citation type="submission" date="2018-08" db="EMBL/GenBank/DDBJ databases">
        <authorList>
            <person name="Rossello M."/>
        </authorList>
    </citation>
    <scope>NUCLEOTIDE SEQUENCE [LARGE SCALE GENOMIC DNA]</scope>
    <source>
        <strain evidence="12">cv. Chinese Spring</strain>
    </source>
</reference>
<dbReference type="PROSITE" id="PS50893">
    <property type="entry name" value="ABC_TRANSPORTER_2"/>
    <property type="match status" value="1"/>
</dbReference>
<comment type="similarity">
    <text evidence="2">Belongs to the ABC transporter superfamily. ABCG family. Eye pigment precursor importer (TC 3.A.1.204) subfamily.</text>
</comment>
<feature type="compositionally biased region" description="Polar residues" evidence="9">
    <location>
        <begin position="17"/>
        <end position="26"/>
    </location>
</feature>
<dbReference type="OMA" id="PNMERRG"/>
<evidence type="ECO:0000256" key="4">
    <source>
        <dbReference type="ARBA" id="ARBA00022692"/>
    </source>
</evidence>
<dbReference type="GO" id="GO:0022857">
    <property type="term" value="F:transmembrane transporter activity"/>
    <property type="evidence" value="ECO:0000318"/>
    <property type="project" value="GO_Central"/>
</dbReference>
<evidence type="ECO:0000256" key="7">
    <source>
        <dbReference type="ARBA" id="ARBA00022989"/>
    </source>
</evidence>
<dbReference type="SMR" id="A0A3B6C094"/>
<comment type="subcellular location">
    <subcellularLocation>
        <location evidence="1">Membrane</location>
        <topology evidence="1">Multi-pass membrane protein</topology>
    </subcellularLocation>
</comment>
<evidence type="ECO:0000313" key="13">
    <source>
        <dbReference type="Proteomes" id="UP000019116"/>
    </source>
</evidence>
<feature type="region of interest" description="Disordered" evidence="9">
    <location>
        <begin position="1"/>
        <end position="26"/>
    </location>
</feature>
<feature type="domain" description="ABC transporter" evidence="11">
    <location>
        <begin position="76"/>
        <end position="321"/>
    </location>
</feature>
<dbReference type="Gramene" id="TraesCS2B02G128700.1">
    <property type="protein sequence ID" value="TraesCS2B02G128700.1"/>
    <property type="gene ID" value="TraesCS2B02G128700"/>
</dbReference>
<keyword evidence="3" id="KW-0813">Transport</keyword>
<evidence type="ECO:0000313" key="12">
    <source>
        <dbReference type="EnsemblPlants" id="TraesCS2B02G128700.1"/>
    </source>
</evidence>
<evidence type="ECO:0000256" key="10">
    <source>
        <dbReference type="SAM" id="Phobius"/>
    </source>
</evidence>
<dbReference type="GO" id="GO:0005886">
    <property type="term" value="C:plasma membrane"/>
    <property type="evidence" value="ECO:0000318"/>
    <property type="project" value="GO_Central"/>
</dbReference>
<evidence type="ECO:0000256" key="9">
    <source>
        <dbReference type="SAM" id="MobiDB-lite"/>
    </source>
</evidence>
<reference evidence="12" key="2">
    <citation type="submission" date="2018-10" db="UniProtKB">
        <authorList>
            <consortium name="EnsemblPlants"/>
        </authorList>
    </citation>
    <scope>IDENTIFICATION</scope>
</reference>
<organism evidence="12">
    <name type="scientific">Triticum aestivum</name>
    <name type="common">Wheat</name>
    <dbReference type="NCBI Taxonomy" id="4565"/>
    <lineage>
        <taxon>Eukaryota</taxon>
        <taxon>Viridiplantae</taxon>
        <taxon>Streptophyta</taxon>
        <taxon>Embryophyta</taxon>
        <taxon>Tracheophyta</taxon>
        <taxon>Spermatophyta</taxon>
        <taxon>Magnoliopsida</taxon>
        <taxon>Liliopsida</taxon>
        <taxon>Poales</taxon>
        <taxon>Poaceae</taxon>
        <taxon>BOP clade</taxon>
        <taxon>Pooideae</taxon>
        <taxon>Triticodae</taxon>
        <taxon>Triticeae</taxon>
        <taxon>Triticinae</taxon>
        <taxon>Triticum</taxon>
    </lineage>
</organism>
<dbReference type="Gramene" id="TraesWEE_scaffold_028926_01G000500.1">
    <property type="protein sequence ID" value="TraesWEE_scaffold_028926_01G000500.1"/>
    <property type="gene ID" value="TraesWEE_scaffold_028926_01G000500"/>
</dbReference>
<dbReference type="AlphaFoldDB" id="A0A3B6C094"/>
<dbReference type="Gramene" id="TraesCS2B03G0315400.1">
    <property type="protein sequence ID" value="TraesCS2B03G0315400.1.CDS"/>
    <property type="gene ID" value="TraesCS2B03G0315400"/>
</dbReference>
<dbReference type="GO" id="GO:0140359">
    <property type="term" value="F:ABC-type transporter activity"/>
    <property type="evidence" value="ECO:0007669"/>
    <property type="project" value="InterPro"/>
</dbReference>
<feature type="transmembrane region" description="Helical" evidence="10">
    <location>
        <begin position="401"/>
        <end position="423"/>
    </location>
</feature>
<dbReference type="Proteomes" id="UP000019116">
    <property type="component" value="Chromosome 2B"/>
</dbReference>
<dbReference type="PANTHER" id="PTHR48042">
    <property type="entry name" value="ABC TRANSPORTER G FAMILY MEMBER 11"/>
    <property type="match status" value="1"/>
</dbReference>
<dbReference type="Pfam" id="PF01061">
    <property type="entry name" value="ABC2_membrane"/>
    <property type="match status" value="1"/>
</dbReference>
<dbReference type="InterPro" id="IPR013525">
    <property type="entry name" value="ABC2_TM"/>
</dbReference>
<name>A0A3B6C094_WHEAT</name>
<evidence type="ECO:0000256" key="3">
    <source>
        <dbReference type="ARBA" id="ARBA00022448"/>
    </source>
</evidence>
<evidence type="ECO:0000256" key="6">
    <source>
        <dbReference type="ARBA" id="ARBA00022840"/>
    </source>
</evidence>